<sequence>MVKTLATAPPAFKFPQEASYLITGGTGGLGLVICRWMASCGAKNIILLSRRGQQAHGINELSQELLSLGTNLTVLACDVSDIEQVRMVMSRCRTEFPPIKGVIHGAMVLQDRVVERMSLEDFRVPLLPKVAGTRVLIDELASSSLDFIIMLSSSSGIVGNHGQGNYAAGNTFQDALSQYQFPHVRNMICLDFGMIAGAGYVHQHPEINRFYKDHGHHQLPLEKLFSILEYVISPSISGIEIDHRHLIIGSLPDGEKSGYLLRDPKFRHTRKAKLDESHATSQGKGYDLRASLKAATSNQDVYNIIAKEILSKASTLMMVNIQGKDMSKPLTELGLDSLVAVELKTWVSHTFDCTLKASDVLEAKTVVDLAAMVYERSKSPSLTSWKLSAKPETNNMSLENTFTDQIAELPALPLPTLEDTMERYLASARPFAESNSEMQVTSECIRRFLADDGLGQILQSRLLDRQEKSPTANWLHDIHTEALYLEDRRPLTPFTNYFGTYPTRPSSEKYSPAQRAAVISFAVFQFKCMLNAKQIRPETLKGHSVSIDSYHWLFNSCRLPFPLVDRPVKWPSQDHLIAMRNGHLFTVRLNVNGVAVSIAQLTKAFQELIEMADRIAGSNLVSVLTNDRRDAWNENRNILLNASDSNKKTLEFIESADFVICLDKAAPESPEERSHQVWFGSGCNRWNDKPLQL</sequence>
<dbReference type="InterPro" id="IPR036736">
    <property type="entry name" value="ACP-like_sf"/>
</dbReference>
<reference evidence="6 7" key="1">
    <citation type="submission" date="2017-10" db="EMBL/GenBank/DDBJ databases">
        <title>Comparative genomics in systemic dimorphic fungi from Ajellomycetaceae.</title>
        <authorList>
            <person name="Munoz J.F."/>
            <person name="Mcewen J.G."/>
            <person name="Clay O.K."/>
            <person name="Cuomo C.A."/>
        </authorList>
    </citation>
    <scope>NUCLEOTIDE SEQUENCE [LARGE SCALE GENOMIC DNA]</scope>
    <source>
        <strain evidence="6 7">UAMH5409</strain>
    </source>
</reference>
<keyword evidence="1" id="KW-0596">Phosphopantetheine</keyword>
<evidence type="ECO:0000259" key="5">
    <source>
        <dbReference type="PROSITE" id="PS50075"/>
    </source>
</evidence>
<dbReference type="PROSITE" id="PS00439">
    <property type="entry name" value="ACYLTRANSF_C_1"/>
    <property type="match status" value="1"/>
</dbReference>
<dbReference type="InterPro" id="IPR050091">
    <property type="entry name" value="PKS_NRPS_Biosynth_Enz"/>
</dbReference>
<dbReference type="SMART" id="SM00822">
    <property type="entry name" value="PKS_KR"/>
    <property type="match status" value="1"/>
</dbReference>
<dbReference type="InterPro" id="IPR009081">
    <property type="entry name" value="PP-bd_ACP"/>
</dbReference>
<dbReference type="SUPFAM" id="SSF52777">
    <property type="entry name" value="CoA-dependent acyltransferases"/>
    <property type="match status" value="1"/>
</dbReference>
<dbReference type="SMART" id="SM00823">
    <property type="entry name" value="PKS_PP"/>
    <property type="match status" value="1"/>
</dbReference>
<dbReference type="Pfam" id="PF08659">
    <property type="entry name" value="KR"/>
    <property type="match status" value="1"/>
</dbReference>
<dbReference type="InterPro" id="IPR042572">
    <property type="entry name" value="Carn_acyl_trans_N"/>
</dbReference>
<dbReference type="CDD" id="cd05274">
    <property type="entry name" value="KR_FAS_SDR_x"/>
    <property type="match status" value="1"/>
</dbReference>
<dbReference type="Gene3D" id="3.40.50.720">
    <property type="entry name" value="NAD(P)-binding Rossmann-like Domain"/>
    <property type="match status" value="1"/>
</dbReference>
<dbReference type="InterPro" id="IPR013968">
    <property type="entry name" value="PKS_KR"/>
</dbReference>
<dbReference type="GO" id="GO:0044550">
    <property type="term" value="P:secondary metabolite biosynthetic process"/>
    <property type="evidence" value="ECO:0007669"/>
    <property type="project" value="TreeGrafter"/>
</dbReference>
<organism evidence="6 7">
    <name type="scientific">Helicocarpus griseus UAMH5409</name>
    <dbReference type="NCBI Taxonomy" id="1447875"/>
    <lineage>
        <taxon>Eukaryota</taxon>
        <taxon>Fungi</taxon>
        <taxon>Dikarya</taxon>
        <taxon>Ascomycota</taxon>
        <taxon>Pezizomycotina</taxon>
        <taxon>Eurotiomycetes</taxon>
        <taxon>Eurotiomycetidae</taxon>
        <taxon>Onygenales</taxon>
        <taxon>Ajellomycetaceae</taxon>
        <taxon>Helicocarpus</taxon>
    </lineage>
</organism>
<dbReference type="PANTHER" id="PTHR43775:SF22">
    <property type="entry name" value="SYNTHASE, PUTATIVE (JCVI)-RELATED"/>
    <property type="match status" value="1"/>
</dbReference>
<name>A0A2B7WHI5_9EURO</name>
<dbReference type="InterPro" id="IPR057326">
    <property type="entry name" value="KR_dom"/>
</dbReference>
<dbReference type="STRING" id="1447875.A0A2B7WHI5"/>
<comment type="caution">
    <text evidence="6">The sequence shown here is derived from an EMBL/GenBank/DDBJ whole genome shotgun (WGS) entry which is preliminary data.</text>
</comment>
<keyword evidence="4" id="KW-0012">Acyltransferase</keyword>
<protein>
    <recommendedName>
        <fullName evidence="5">Carrier domain-containing protein</fullName>
    </recommendedName>
</protein>
<gene>
    <name evidence="6" type="ORF">AJ79_09778</name>
</gene>
<evidence type="ECO:0000256" key="3">
    <source>
        <dbReference type="ARBA" id="ARBA00023268"/>
    </source>
</evidence>
<dbReference type="InterPro" id="IPR039551">
    <property type="entry name" value="Cho/carn_acyl_trans"/>
</dbReference>
<dbReference type="EMBL" id="PDNB01000301">
    <property type="protein sequence ID" value="PGG95987.1"/>
    <property type="molecule type" value="Genomic_DNA"/>
</dbReference>
<keyword evidence="2" id="KW-0597">Phosphoprotein</keyword>
<dbReference type="GO" id="GO:0004312">
    <property type="term" value="F:fatty acid synthase activity"/>
    <property type="evidence" value="ECO:0007669"/>
    <property type="project" value="TreeGrafter"/>
</dbReference>
<dbReference type="Gene3D" id="3.30.559.70">
    <property type="entry name" value="Choline/Carnitine o-acyltransferase, domain 2"/>
    <property type="match status" value="1"/>
</dbReference>
<dbReference type="PANTHER" id="PTHR43775">
    <property type="entry name" value="FATTY ACID SYNTHASE"/>
    <property type="match status" value="1"/>
</dbReference>
<dbReference type="SUPFAM" id="SSF51735">
    <property type="entry name" value="NAD(P)-binding Rossmann-fold domains"/>
    <property type="match status" value="1"/>
</dbReference>
<dbReference type="Proteomes" id="UP000223968">
    <property type="component" value="Unassembled WGS sequence"/>
</dbReference>
<dbReference type="OrthoDB" id="329835at2759"/>
<dbReference type="Pfam" id="PF23297">
    <property type="entry name" value="ACP_SdgA_C"/>
    <property type="match status" value="1"/>
</dbReference>
<feature type="domain" description="Carrier" evidence="5">
    <location>
        <begin position="300"/>
        <end position="377"/>
    </location>
</feature>
<dbReference type="InterPro" id="IPR020806">
    <property type="entry name" value="PKS_PP-bd"/>
</dbReference>
<keyword evidence="4" id="KW-0808">Transferase</keyword>
<dbReference type="AlphaFoldDB" id="A0A2B7WHI5"/>
<dbReference type="Gene3D" id="1.10.1200.10">
    <property type="entry name" value="ACP-like"/>
    <property type="match status" value="1"/>
</dbReference>
<dbReference type="Pfam" id="PF00755">
    <property type="entry name" value="Carn_acyltransf"/>
    <property type="match status" value="1"/>
</dbReference>
<dbReference type="InterPro" id="IPR036291">
    <property type="entry name" value="NAD(P)-bd_dom_sf"/>
</dbReference>
<evidence type="ECO:0000256" key="4">
    <source>
        <dbReference type="ARBA" id="ARBA00023315"/>
    </source>
</evidence>
<keyword evidence="3" id="KW-0511">Multifunctional enzyme</keyword>
<dbReference type="InterPro" id="IPR000542">
    <property type="entry name" value="Carn_acyl_trans"/>
</dbReference>
<evidence type="ECO:0000313" key="7">
    <source>
        <dbReference type="Proteomes" id="UP000223968"/>
    </source>
</evidence>
<keyword evidence="7" id="KW-1185">Reference proteome</keyword>
<dbReference type="PROSITE" id="PS50075">
    <property type="entry name" value="CARRIER"/>
    <property type="match status" value="1"/>
</dbReference>
<dbReference type="Gene3D" id="1.10.275.20">
    <property type="entry name" value="Choline/Carnitine o-acyltransferase"/>
    <property type="match status" value="1"/>
</dbReference>
<dbReference type="GO" id="GO:0006633">
    <property type="term" value="P:fatty acid biosynthetic process"/>
    <property type="evidence" value="ECO:0007669"/>
    <property type="project" value="TreeGrafter"/>
</dbReference>
<evidence type="ECO:0000313" key="6">
    <source>
        <dbReference type="EMBL" id="PGG95987.1"/>
    </source>
</evidence>
<evidence type="ECO:0000256" key="1">
    <source>
        <dbReference type="ARBA" id="ARBA00022450"/>
    </source>
</evidence>
<evidence type="ECO:0000256" key="2">
    <source>
        <dbReference type="ARBA" id="ARBA00022553"/>
    </source>
</evidence>
<dbReference type="GO" id="GO:0031177">
    <property type="term" value="F:phosphopantetheine binding"/>
    <property type="evidence" value="ECO:0007669"/>
    <property type="project" value="InterPro"/>
</dbReference>
<accession>A0A2B7WHI5</accession>
<dbReference type="SUPFAM" id="SSF47336">
    <property type="entry name" value="ACP-like"/>
    <property type="match status" value="1"/>
</dbReference>
<proteinExistence type="predicted"/>
<dbReference type="InterPro" id="IPR042231">
    <property type="entry name" value="Cho/carn_acyl_trans_2"/>
</dbReference>